<feature type="region of interest" description="Disordered" evidence="1">
    <location>
        <begin position="156"/>
        <end position="176"/>
    </location>
</feature>
<protein>
    <recommendedName>
        <fullName evidence="2">DUF6314 domain-containing protein</fullName>
    </recommendedName>
</protein>
<dbReference type="Pfam" id="PF19834">
    <property type="entry name" value="DUF6314"/>
    <property type="match status" value="1"/>
</dbReference>
<feature type="domain" description="DUF6314" evidence="2">
    <location>
        <begin position="26"/>
        <end position="159"/>
    </location>
</feature>
<keyword evidence="4" id="KW-1185">Reference proteome</keyword>
<evidence type="ECO:0000256" key="1">
    <source>
        <dbReference type="SAM" id="MobiDB-lite"/>
    </source>
</evidence>
<dbReference type="EMBL" id="JAUSZI010000002">
    <property type="protein sequence ID" value="MDQ1030720.1"/>
    <property type="molecule type" value="Genomic_DNA"/>
</dbReference>
<comment type="caution">
    <text evidence="3">The sequence shown here is derived from an EMBL/GenBank/DDBJ whole genome shotgun (WGS) entry which is preliminary data.</text>
</comment>
<gene>
    <name evidence="3" type="ORF">QF035_008302</name>
</gene>
<evidence type="ECO:0000313" key="3">
    <source>
        <dbReference type="EMBL" id="MDQ1030720.1"/>
    </source>
</evidence>
<name>A0ABU0T4I5_9ACTN</name>
<dbReference type="Proteomes" id="UP001230328">
    <property type="component" value="Unassembled WGS sequence"/>
</dbReference>
<dbReference type="InterPro" id="IPR045632">
    <property type="entry name" value="DUF6314"/>
</dbReference>
<evidence type="ECO:0000313" key="4">
    <source>
        <dbReference type="Proteomes" id="UP001230328"/>
    </source>
</evidence>
<evidence type="ECO:0000259" key="2">
    <source>
        <dbReference type="Pfam" id="PF19834"/>
    </source>
</evidence>
<accession>A0ABU0T4I5</accession>
<feature type="compositionally biased region" description="Basic and acidic residues" evidence="1">
    <location>
        <begin position="157"/>
        <end position="168"/>
    </location>
</feature>
<proteinExistence type="predicted"/>
<sequence>MGCTGEAGEAEGMSEYWPVTDVLAYLTGSWRVERSVRDLASGAQGSFSGTTVFEPLDDEKGLLHHESGTFVWQDVTRPAERTLRFLADGDGAGRADVRFADGRPFHDLDLTSGRHVTDHPCAADLYRGEFTVRDADHWRTVWRVGGPTKDLLLTTDYTRDTGQDPEHASKRKPGQG</sequence>
<reference evidence="3 4" key="1">
    <citation type="submission" date="2023-07" db="EMBL/GenBank/DDBJ databases">
        <title>Comparative genomics of wheat-associated soil bacteria to identify genetic determinants of phenazine resistance.</title>
        <authorList>
            <person name="Mouncey N."/>
        </authorList>
    </citation>
    <scope>NUCLEOTIDE SEQUENCE [LARGE SCALE GENOMIC DNA]</scope>
    <source>
        <strain evidence="3 4">V2I4</strain>
    </source>
</reference>
<organism evidence="3 4">
    <name type="scientific">Streptomyces umbrinus</name>
    <dbReference type="NCBI Taxonomy" id="67370"/>
    <lineage>
        <taxon>Bacteria</taxon>
        <taxon>Bacillati</taxon>
        <taxon>Actinomycetota</taxon>
        <taxon>Actinomycetes</taxon>
        <taxon>Kitasatosporales</taxon>
        <taxon>Streptomycetaceae</taxon>
        <taxon>Streptomyces</taxon>
        <taxon>Streptomyces phaeochromogenes group</taxon>
    </lineage>
</organism>